<protein>
    <submittedName>
        <fullName evidence="5">Peroxiredoxin</fullName>
    </submittedName>
</protein>
<keyword evidence="3" id="KW-1133">Transmembrane helix</keyword>
<proteinExistence type="predicted"/>
<dbReference type="InterPro" id="IPR013766">
    <property type="entry name" value="Thioredoxin_domain"/>
</dbReference>
<dbReference type="CDD" id="cd02966">
    <property type="entry name" value="TlpA_like_family"/>
    <property type="match status" value="1"/>
</dbReference>
<feature type="region of interest" description="Disordered" evidence="2">
    <location>
        <begin position="34"/>
        <end position="71"/>
    </location>
</feature>
<dbReference type="PROSITE" id="PS51352">
    <property type="entry name" value="THIOREDOXIN_2"/>
    <property type="match status" value="1"/>
</dbReference>
<evidence type="ECO:0000256" key="3">
    <source>
        <dbReference type="SAM" id="Phobius"/>
    </source>
</evidence>
<dbReference type="PANTHER" id="PTHR42852:SF17">
    <property type="entry name" value="THIOREDOXIN-LIKE PROTEIN HI_1115"/>
    <property type="match status" value="1"/>
</dbReference>
<dbReference type="InterPro" id="IPR036249">
    <property type="entry name" value="Thioredoxin-like_sf"/>
</dbReference>
<evidence type="ECO:0000313" key="6">
    <source>
        <dbReference type="Proteomes" id="UP000295210"/>
    </source>
</evidence>
<keyword evidence="3" id="KW-0812">Transmembrane</keyword>
<organism evidence="5 6">
    <name type="scientific">Acidipila rosea</name>
    <dbReference type="NCBI Taxonomy" id="768535"/>
    <lineage>
        <taxon>Bacteria</taxon>
        <taxon>Pseudomonadati</taxon>
        <taxon>Acidobacteriota</taxon>
        <taxon>Terriglobia</taxon>
        <taxon>Terriglobales</taxon>
        <taxon>Acidobacteriaceae</taxon>
        <taxon>Acidipila</taxon>
    </lineage>
</organism>
<dbReference type="InterPro" id="IPR017937">
    <property type="entry name" value="Thioredoxin_CS"/>
</dbReference>
<dbReference type="SUPFAM" id="SSF52833">
    <property type="entry name" value="Thioredoxin-like"/>
    <property type="match status" value="1"/>
</dbReference>
<dbReference type="GO" id="GO:0016491">
    <property type="term" value="F:oxidoreductase activity"/>
    <property type="evidence" value="ECO:0007669"/>
    <property type="project" value="InterPro"/>
</dbReference>
<dbReference type="EMBL" id="SMGK01000001">
    <property type="protein sequence ID" value="TCK75347.1"/>
    <property type="molecule type" value="Genomic_DNA"/>
</dbReference>
<keyword evidence="1" id="KW-0676">Redox-active center</keyword>
<keyword evidence="3" id="KW-0472">Membrane</keyword>
<dbReference type="PROSITE" id="PS00194">
    <property type="entry name" value="THIOREDOXIN_1"/>
    <property type="match status" value="1"/>
</dbReference>
<accession>A0A4R1LCJ6</accession>
<evidence type="ECO:0000256" key="1">
    <source>
        <dbReference type="ARBA" id="ARBA00023284"/>
    </source>
</evidence>
<comment type="caution">
    <text evidence="5">The sequence shown here is derived from an EMBL/GenBank/DDBJ whole genome shotgun (WGS) entry which is preliminary data.</text>
</comment>
<dbReference type="OrthoDB" id="25753at2"/>
<dbReference type="InterPro" id="IPR000866">
    <property type="entry name" value="AhpC/TSA"/>
</dbReference>
<feature type="domain" description="Thioredoxin" evidence="4">
    <location>
        <begin position="62"/>
        <end position="211"/>
    </location>
</feature>
<feature type="compositionally biased region" description="Low complexity" evidence="2">
    <location>
        <begin position="43"/>
        <end position="62"/>
    </location>
</feature>
<evidence type="ECO:0000259" key="4">
    <source>
        <dbReference type="PROSITE" id="PS51352"/>
    </source>
</evidence>
<evidence type="ECO:0000313" key="5">
    <source>
        <dbReference type="EMBL" id="TCK75347.1"/>
    </source>
</evidence>
<name>A0A4R1LCJ6_9BACT</name>
<dbReference type="AlphaFoldDB" id="A0A4R1LCJ6"/>
<sequence>MKRNQFVLLIILAAIAVIFWSGIRNYRRRIQQEHSQPSAQVLPAPDAAAPASDSADSPYSSPLTNKQAPDFTLEDTTGKRVSLSSYKGKGVLVNFWATWCAPCKIEIPWFIDFQKQYAGQGLQILGVSDDDLDKDDKKKLAQEKSDISKFAAKMQINYPVLFDGNSIAKPYGDVDSLPTSFYIDRSGKVVTVITGLAGKDEIEANIKKALGQGGK</sequence>
<keyword evidence="6" id="KW-1185">Reference proteome</keyword>
<dbReference type="PANTHER" id="PTHR42852">
    <property type="entry name" value="THIOL:DISULFIDE INTERCHANGE PROTEIN DSBE"/>
    <property type="match status" value="1"/>
</dbReference>
<reference evidence="5 6" key="1">
    <citation type="submission" date="2019-03" db="EMBL/GenBank/DDBJ databases">
        <title>Genomic Encyclopedia of Type Strains, Phase IV (KMG-IV): sequencing the most valuable type-strain genomes for metagenomic binning, comparative biology and taxonomic classification.</title>
        <authorList>
            <person name="Goeker M."/>
        </authorList>
    </citation>
    <scope>NUCLEOTIDE SEQUENCE [LARGE SCALE GENOMIC DNA]</scope>
    <source>
        <strain evidence="5 6">DSM 103428</strain>
    </source>
</reference>
<dbReference type="RefSeq" id="WP_131991030.1">
    <property type="nucleotide sequence ID" value="NZ_SMGK01000001.1"/>
</dbReference>
<gene>
    <name evidence="5" type="ORF">C7378_0330</name>
</gene>
<dbReference type="Proteomes" id="UP000295210">
    <property type="component" value="Unassembled WGS sequence"/>
</dbReference>
<dbReference type="Pfam" id="PF00578">
    <property type="entry name" value="AhpC-TSA"/>
    <property type="match status" value="1"/>
</dbReference>
<dbReference type="InterPro" id="IPR050553">
    <property type="entry name" value="Thioredoxin_ResA/DsbE_sf"/>
</dbReference>
<dbReference type="Gene3D" id="3.40.30.10">
    <property type="entry name" value="Glutaredoxin"/>
    <property type="match status" value="1"/>
</dbReference>
<dbReference type="GO" id="GO:0016209">
    <property type="term" value="F:antioxidant activity"/>
    <property type="evidence" value="ECO:0007669"/>
    <property type="project" value="InterPro"/>
</dbReference>
<evidence type="ECO:0000256" key="2">
    <source>
        <dbReference type="SAM" id="MobiDB-lite"/>
    </source>
</evidence>
<feature type="transmembrane region" description="Helical" evidence="3">
    <location>
        <begin position="6"/>
        <end position="23"/>
    </location>
</feature>